<evidence type="ECO:0000313" key="3">
    <source>
        <dbReference type="Proteomes" id="UP001172738"/>
    </source>
</evidence>
<comment type="caution">
    <text evidence="2">The sequence shown here is derived from an EMBL/GenBank/DDBJ whole genome shotgun (WGS) entry which is preliminary data.</text>
</comment>
<accession>A0ABT8G3R9</accession>
<protein>
    <submittedName>
        <fullName evidence="2">Uncharacterized protein</fullName>
    </submittedName>
</protein>
<keyword evidence="1" id="KW-0472">Membrane</keyword>
<keyword evidence="1" id="KW-1133">Transmembrane helix</keyword>
<proteinExistence type="predicted"/>
<keyword evidence="3" id="KW-1185">Reference proteome</keyword>
<evidence type="ECO:0000256" key="1">
    <source>
        <dbReference type="SAM" id="Phobius"/>
    </source>
</evidence>
<organism evidence="2 3">
    <name type="scientific">Demequina zhanjiangensis</name>
    <dbReference type="NCBI Taxonomy" id="3051659"/>
    <lineage>
        <taxon>Bacteria</taxon>
        <taxon>Bacillati</taxon>
        <taxon>Actinomycetota</taxon>
        <taxon>Actinomycetes</taxon>
        <taxon>Micrococcales</taxon>
        <taxon>Demequinaceae</taxon>
        <taxon>Demequina</taxon>
    </lineage>
</organism>
<feature type="transmembrane region" description="Helical" evidence="1">
    <location>
        <begin position="12"/>
        <end position="31"/>
    </location>
</feature>
<dbReference type="RefSeq" id="WP_301129228.1">
    <property type="nucleotide sequence ID" value="NZ_JAUHPV010000006.1"/>
</dbReference>
<dbReference type="Proteomes" id="UP001172738">
    <property type="component" value="Unassembled WGS sequence"/>
</dbReference>
<reference evidence="2" key="1">
    <citation type="submission" date="2023-06" db="EMBL/GenBank/DDBJ databases">
        <title>SYSU T00b26.</title>
        <authorList>
            <person name="Gao L."/>
            <person name="Fang B.-Z."/>
            <person name="Li W.-J."/>
        </authorList>
    </citation>
    <scope>NUCLEOTIDE SEQUENCE</scope>
    <source>
        <strain evidence="2">SYSU T00b26</strain>
    </source>
</reference>
<dbReference type="EMBL" id="JAUHPV010000006">
    <property type="protein sequence ID" value="MDN4473574.1"/>
    <property type="molecule type" value="Genomic_DNA"/>
</dbReference>
<keyword evidence="1" id="KW-0812">Transmembrane</keyword>
<sequence>MVDSSVSDLLWQVVPLFVTVYAALIGWYVYILRRRRERRLRETAGPLDEKLQRILDLSKELSALNTEVRSEFDLQMAATEQAKRDAENAAALAALSEEQREAAARLVKAQIGEAFDKNTKTERWFQVALSLASFVAGVIATLILT</sequence>
<name>A0ABT8G3R9_9MICO</name>
<evidence type="ECO:0000313" key="2">
    <source>
        <dbReference type="EMBL" id="MDN4473574.1"/>
    </source>
</evidence>
<gene>
    <name evidence="2" type="ORF">QQX04_11280</name>
</gene>
<feature type="transmembrane region" description="Helical" evidence="1">
    <location>
        <begin position="124"/>
        <end position="144"/>
    </location>
</feature>